<dbReference type="Proteomes" id="UP001241023">
    <property type="component" value="Segment"/>
</dbReference>
<dbReference type="EMBL" id="OQ709203">
    <property type="protein sequence ID" value="WGH20323.1"/>
    <property type="molecule type" value="Genomic_DNA"/>
</dbReference>
<proteinExistence type="predicted"/>
<organism evidence="2 3">
    <name type="scientific">Arthrobacter phage MaGuCo</name>
    <dbReference type="NCBI Taxonomy" id="3038363"/>
    <lineage>
        <taxon>Viruses</taxon>
        <taxon>Duplodnaviria</taxon>
        <taxon>Heunggongvirae</taxon>
        <taxon>Uroviricota</taxon>
        <taxon>Caudoviricetes</taxon>
        <taxon>Casidaviridae</taxon>
        <taxon>Liebevirus</taxon>
        <taxon>Liebevirus maguco</taxon>
    </lineage>
</organism>
<feature type="transmembrane region" description="Helical" evidence="1">
    <location>
        <begin position="12"/>
        <end position="30"/>
    </location>
</feature>
<keyword evidence="1" id="KW-0472">Membrane</keyword>
<sequence>MSSETRDGVVSLVALAAVFAWILFIASSDLMARSPWLGGILAVGGGLLLLMAGGLVIMHGAKK</sequence>
<name>A0AAF0GFC4_9CAUD</name>
<evidence type="ECO:0000256" key="1">
    <source>
        <dbReference type="SAM" id="Phobius"/>
    </source>
</evidence>
<evidence type="ECO:0000313" key="3">
    <source>
        <dbReference type="Proteomes" id="UP001241023"/>
    </source>
</evidence>
<protein>
    <submittedName>
        <fullName evidence="2">Membrane protein</fullName>
    </submittedName>
</protein>
<evidence type="ECO:0000313" key="2">
    <source>
        <dbReference type="EMBL" id="WGH20323.1"/>
    </source>
</evidence>
<gene>
    <name evidence="2" type="primary">31</name>
    <name evidence="2" type="ORF">SEA_MAGUCO_31</name>
</gene>
<keyword evidence="1" id="KW-1133">Transmembrane helix</keyword>
<keyword evidence="1" id="KW-0812">Transmembrane</keyword>
<keyword evidence="3" id="KW-1185">Reference proteome</keyword>
<accession>A0AAF0GFC4</accession>
<feature type="transmembrane region" description="Helical" evidence="1">
    <location>
        <begin position="36"/>
        <end position="58"/>
    </location>
</feature>
<reference evidence="2 3" key="1">
    <citation type="submission" date="2023-03" db="EMBL/GenBank/DDBJ databases">
        <authorList>
            <person name="Jones P.T."/>
            <person name="Zarakotas T.R."/>
            <person name="Pitt R.A."/>
            <person name="Hinrichsen E.D."/>
            <person name="Woods I.A."/>
            <person name="Gubitose M.G."/>
            <person name="Lord C.E."/>
            <person name="Wilkes B.M."/>
            <person name="Diggins A.E."/>
            <person name="Parsons M.T."/>
            <person name="Kearns B.S."/>
            <person name="Garlena R.A."/>
            <person name="Russell D.A."/>
            <person name="Jacobs-Sera D."/>
            <person name="Hatfull G.F."/>
        </authorList>
    </citation>
    <scope>NUCLEOTIDE SEQUENCE [LARGE SCALE GENOMIC DNA]</scope>
</reference>